<accession>A0A7W8LL73</accession>
<evidence type="ECO:0000313" key="2">
    <source>
        <dbReference type="EMBL" id="MBB5225197.1"/>
    </source>
</evidence>
<feature type="domain" description="HMA" evidence="1">
    <location>
        <begin position="1"/>
        <end position="68"/>
    </location>
</feature>
<dbReference type="RefSeq" id="WP_184657244.1">
    <property type="nucleotide sequence ID" value="NZ_CP031518.1"/>
</dbReference>
<dbReference type="AlphaFoldDB" id="A0A7W8LL73"/>
<gene>
    <name evidence="2" type="ORF">HNP76_000541</name>
</gene>
<dbReference type="EMBL" id="JACHFQ010000002">
    <property type="protein sequence ID" value="MBB5225197.1"/>
    <property type="molecule type" value="Genomic_DNA"/>
</dbReference>
<dbReference type="InterPro" id="IPR036163">
    <property type="entry name" value="HMA_dom_sf"/>
</dbReference>
<dbReference type="Proteomes" id="UP000518887">
    <property type="component" value="Unassembled WGS sequence"/>
</dbReference>
<dbReference type="PROSITE" id="PS50846">
    <property type="entry name" value="HMA_2"/>
    <property type="match status" value="1"/>
</dbReference>
<dbReference type="GO" id="GO:0046872">
    <property type="term" value="F:metal ion binding"/>
    <property type="evidence" value="ECO:0007669"/>
    <property type="project" value="InterPro"/>
</dbReference>
<name>A0A7W8LL73_9SPIR</name>
<evidence type="ECO:0000313" key="3">
    <source>
        <dbReference type="Proteomes" id="UP000518887"/>
    </source>
</evidence>
<dbReference type="Pfam" id="PF00403">
    <property type="entry name" value="HMA"/>
    <property type="match status" value="1"/>
</dbReference>
<keyword evidence="3" id="KW-1185">Reference proteome</keyword>
<organism evidence="2 3">
    <name type="scientific">Treponema ruminis</name>
    <dbReference type="NCBI Taxonomy" id="744515"/>
    <lineage>
        <taxon>Bacteria</taxon>
        <taxon>Pseudomonadati</taxon>
        <taxon>Spirochaetota</taxon>
        <taxon>Spirochaetia</taxon>
        <taxon>Spirochaetales</taxon>
        <taxon>Treponemataceae</taxon>
        <taxon>Treponema</taxon>
    </lineage>
</organism>
<reference evidence="2 3" key="1">
    <citation type="submission" date="2020-08" db="EMBL/GenBank/DDBJ databases">
        <title>Genomic Encyclopedia of Type Strains, Phase IV (KMG-IV): sequencing the most valuable type-strain genomes for metagenomic binning, comparative biology and taxonomic classification.</title>
        <authorList>
            <person name="Goeker M."/>
        </authorList>
    </citation>
    <scope>NUCLEOTIDE SEQUENCE [LARGE SCALE GENOMIC DNA]</scope>
    <source>
        <strain evidence="2 3">DSM 103462</strain>
    </source>
</reference>
<evidence type="ECO:0000259" key="1">
    <source>
        <dbReference type="PROSITE" id="PS50846"/>
    </source>
</evidence>
<dbReference type="SUPFAM" id="SSF55008">
    <property type="entry name" value="HMA, heavy metal-associated domain"/>
    <property type="match status" value="1"/>
</dbReference>
<dbReference type="InterPro" id="IPR006121">
    <property type="entry name" value="HMA_dom"/>
</dbReference>
<sequence length="69" mass="6955">MQKKIYVDGMFDPAVAAKVDGAVKAVAGVTSCNANPEKSQVLVDFDESVGGIEDAINAAISSTGIAVLG</sequence>
<dbReference type="Gene3D" id="3.30.70.100">
    <property type="match status" value="1"/>
</dbReference>
<proteinExistence type="predicted"/>
<protein>
    <submittedName>
        <fullName evidence="2">Copper chaperone</fullName>
    </submittedName>
</protein>
<comment type="caution">
    <text evidence="2">The sequence shown here is derived from an EMBL/GenBank/DDBJ whole genome shotgun (WGS) entry which is preliminary data.</text>
</comment>